<dbReference type="GO" id="GO:0005737">
    <property type="term" value="C:cytoplasm"/>
    <property type="evidence" value="ECO:0007669"/>
    <property type="project" value="UniProtKB-SubCell"/>
</dbReference>
<dbReference type="PANTHER" id="PTHR43090">
    <property type="entry name" value="1-(5-PHOSPHORIBOSYL)-5-[(5-PHOSPHORIBOSYLAMINO)METHYLIDENEAMINO] IMIDAZOLE-4-CARBOXAMIDE ISOMERASE"/>
    <property type="match status" value="1"/>
</dbReference>
<dbReference type="GO" id="GO:0000162">
    <property type="term" value="P:L-tryptophan biosynthetic process"/>
    <property type="evidence" value="ECO:0007669"/>
    <property type="project" value="TreeGrafter"/>
</dbReference>
<accession>A0A7T6ZDK6</accession>
<dbReference type="Gene3D" id="3.20.20.70">
    <property type="entry name" value="Aldolase class I"/>
    <property type="match status" value="1"/>
</dbReference>
<comment type="similarity">
    <text evidence="4 12 13">Belongs to the HisA/HisF family.</text>
</comment>
<name>A0A7T6ZDK6_9BACI</name>
<feature type="active site" description="Proton acceptor" evidence="12">
    <location>
        <position position="11"/>
    </location>
</feature>
<dbReference type="PANTHER" id="PTHR43090:SF2">
    <property type="entry name" value="1-(5-PHOSPHORIBOSYL)-5-[(5-PHOSPHORIBOSYLAMINO)METHYLIDENEAMINO] IMIDAZOLE-4-CARBOXAMIDE ISOMERASE"/>
    <property type="match status" value="1"/>
</dbReference>
<gene>
    <name evidence="12 15" type="primary">hisA</name>
    <name evidence="15" type="ORF">HUG20_17575</name>
</gene>
<keyword evidence="7 12" id="KW-0963">Cytoplasm</keyword>
<dbReference type="GO" id="GO:0003949">
    <property type="term" value="F:1-(5-phosphoribosyl)-5-[(5-phosphoribosylamino)methylideneamino]imidazole-4-carboxamide isomerase activity"/>
    <property type="evidence" value="ECO:0007669"/>
    <property type="project" value="UniProtKB-UniRule"/>
</dbReference>
<dbReference type="Pfam" id="PF00977">
    <property type="entry name" value="His_biosynth"/>
    <property type="match status" value="1"/>
</dbReference>
<evidence type="ECO:0000313" key="15">
    <source>
        <dbReference type="EMBL" id="QQK81541.1"/>
    </source>
</evidence>
<dbReference type="NCBIfam" id="TIGR00007">
    <property type="entry name" value="1-(5-phosphoribosyl)-5-[(5-phosphoribosylamino)methylideneamino]imidazole-4-carboxamide isomerase"/>
    <property type="match status" value="1"/>
</dbReference>
<organism evidence="15 16">
    <name type="scientific">Salicibibacter cibi</name>
    <dbReference type="NCBI Taxonomy" id="2743001"/>
    <lineage>
        <taxon>Bacteria</taxon>
        <taxon>Bacillati</taxon>
        <taxon>Bacillota</taxon>
        <taxon>Bacilli</taxon>
        <taxon>Bacillales</taxon>
        <taxon>Bacillaceae</taxon>
        <taxon>Salicibibacter</taxon>
    </lineage>
</organism>
<reference evidence="15 16" key="1">
    <citation type="submission" date="2020-06" db="EMBL/GenBank/DDBJ databases">
        <title>Genomic analysis of Salicibibacter sp. NKC21-4.</title>
        <authorList>
            <person name="Oh Y.J."/>
        </authorList>
    </citation>
    <scope>NUCLEOTIDE SEQUENCE [LARGE SCALE GENOMIC DNA]</scope>
    <source>
        <strain evidence="15 16">NKC21-4</strain>
    </source>
</reference>
<evidence type="ECO:0000256" key="8">
    <source>
        <dbReference type="ARBA" id="ARBA00022605"/>
    </source>
</evidence>
<comment type="catalytic activity">
    <reaction evidence="1 12 14">
        <text>1-(5-phospho-beta-D-ribosyl)-5-[(5-phospho-beta-D-ribosylamino)methylideneamino]imidazole-4-carboxamide = 5-[(5-phospho-1-deoxy-D-ribulos-1-ylimino)methylamino]-1-(5-phospho-beta-D-ribosyl)imidazole-4-carboxamide</text>
        <dbReference type="Rhea" id="RHEA:15469"/>
        <dbReference type="ChEBI" id="CHEBI:58435"/>
        <dbReference type="ChEBI" id="CHEBI:58525"/>
        <dbReference type="EC" id="5.3.1.16"/>
    </reaction>
</comment>
<dbReference type="UniPathway" id="UPA00031">
    <property type="reaction ID" value="UER00009"/>
</dbReference>
<keyword evidence="10 12" id="KW-0413">Isomerase</keyword>
<keyword evidence="9 12" id="KW-0368">Histidine biosynthesis</keyword>
<evidence type="ECO:0000256" key="12">
    <source>
        <dbReference type="HAMAP-Rule" id="MF_01014"/>
    </source>
</evidence>
<dbReference type="InterPro" id="IPR011060">
    <property type="entry name" value="RibuloseP-bd_barrel"/>
</dbReference>
<dbReference type="FunFam" id="3.20.20.70:FF:000009">
    <property type="entry name" value="1-(5-phosphoribosyl)-5-[(5-phosphoribosylamino)methylideneamino] imidazole-4-carboxamide isomerase"/>
    <property type="match status" value="1"/>
</dbReference>
<sequence>MTAFNLFPAIDIRNGKCVRLKQGDYNRETIYGDNPAQMAAGFVEDGATWVHVVDLDGARDKHPVNDTAIFRIVEETAARVQVGGGIRTERDVEHYLSRGVDRVILGSVAVQNPDFTAKMLAAYPGRIVIGLDARNGNVAVNGWLESSDVQAEVLAAEMAAAGADTFIFTDIEKDGMLTGPNVEASATLAKASGAHVIASGGVSHLDDVRALLRYREAGVSGAIVGKALYTEALDLSEALKEVKRTC</sequence>
<evidence type="ECO:0000256" key="2">
    <source>
        <dbReference type="ARBA" id="ARBA00004496"/>
    </source>
</evidence>
<dbReference type="GO" id="GO:0000105">
    <property type="term" value="P:L-histidine biosynthetic process"/>
    <property type="evidence" value="ECO:0007669"/>
    <property type="project" value="UniProtKB-UniRule"/>
</dbReference>
<evidence type="ECO:0000256" key="10">
    <source>
        <dbReference type="ARBA" id="ARBA00023235"/>
    </source>
</evidence>
<evidence type="ECO:0000256" key="9">
    <source>
        <dbReference type="ARBA" id="ARBA00023102"/>
    </source>
</evidence>
<dbReference type="InterPro" id="IPR013785">
    <property type="entry name" value="Aldolase_TIM"/>
</dbReference>
<dbReference type="InterPro" id="IPR023016">
    <property type="entry name" value="HisA/PriA"/>
</dbReference>
<dbReference type="EC" id="5.3.1.16" evidence="5 12"/>
<evidence type="ECO:0000256" key="6">
    <source>
        <dbReference type="ARBA" id="ARBA00018464"/>
    </source>
</evidence>
<dbReference type="InterPro" id="IPR006063">
    <property type="entry name" value="HisA_bact_arch"/>
</dbReference>
<keyword evidence="8 12" id="KW-0028">Amino-acid biosynthesis</keyword>
<dbReference type="KEGG" id="scib:HUG20_17575"/>
<dbReference type="CDD" id="cd04732">
    <property type="entry name" value="HisA"/>
    <property type="match status" value="1"/>
</dbReference>
<evidence type="ECO:0000256" key="7">
    <source>
        <dbReference type="ARBA" id="ARBA00022490"/>
    </source>
</evidence>
<comment type="pathway">
    <text evidence="3 12 14">Amino-acid biosynthesis; L-histidine biosynthesis; L-histidine from 5-phospho-alpha-D-ribose 1-diphosphate: step 4/9.</text>
</comment>
<dbReference type="HAMAP" id="MF_01014">
    <property type="entry name" value="HisA"/>
    <property type="match status" value="1"/>
</dbReference>
<dbReference type="RefSeq" id="WP_200085967.1">
    <property type="nucleotide sequence ID" value="NZ_CP054706.1"/>
</dbReference>
<feature type="active site" description="Proton donor" evidence="12">
    <location>
        <position position="132"/>
    </location>
</feature>
<keyword evidence="16" id="KW-1185">Reference proteome</keyword>
<dbReference type="AlphaFoldDB" id="A0A7T6ZDK6"/>
<evidence type="ECO:0000256" key="1">
    <source>
        <dbReference type="ARBA" id="ARBA00000901"/>
    </source>
</evidence>
<evidence type="ECO:0000313" key="16">
    <source>
        <dbReference type="Proteomes" id="UP000595349"/>
    </source>
</evidence>
<comment type="subcellular location">
    <subcellularLocation>
        <location evidence="2 12 14">Cytoplasm</location>
    </subcellularLocation>
</comment>
<dbReference type="InterPro" id="IPR044524">
    <property type="entry name" value="Isoase_HisA-like"/>
</dbReference>
<protein>
    <recommendedName>
        <fullName evidence="6 12">1-(5-phosphoribosyl)-5-[(5-phosphoribosylamino)methylideneamino] imidazole-4-carboxamide isomerase</fullName>
        <ecNumber evidence="5 12">5.3.1.16</ecNumber>
    </recommendedName>
    <alternativeName>
        <fullName evidence="11 12">Phosphoribosylformimino-5-aminoimidazole carboxamide ribotide isomerase</fullName>
    </alternativeName>
</protein>
<evidence type="ECO:0000256" key="11">
    <source>
        <dbReference type="ARBA" id="ARBA00030547"/>
    </source>
</evidence>
<evidence type="ECO:0000256" key="13">
    <source>
        <dbReference type="RuleBase" id="RU003657"/>
    </source>
</evidence>
<evidence type="ECO:0000256" key="14">
    <source>
        <dbReference type="RuleBase" id="RU003658"/>
    </source>
</evidence>
<dbReference type="EMBL" id="CP054706">
    <property type="protein sequence ID" value="QQK81541.1"/>
    <property type="molecule type" value="Genomic_DNA"/>
</dbReference>
<evidence type="ECO:0000256" key="4">
    <source>
        <dbReference type="ARBA" id="ARBA00009667"/>
    </source>
</evidence>
<evidence type="ECO:0000256" key="5">
    <source>
        <dbReference type="ARBA" id="ARBA00012550"/>
    </source>
</evidence>
<dbReference type="SUPFAM" id="SSF51366">
    <property type="entry name" value="Ribulose-phoshate binding barrel"/>
    <property type="match status" value="1"/>
</dbReference>
<proteinExistence type="inferred from homology"/>
<dbReference type="Proteomes" id="UP000595349">
    <property type="component" value="Chromosome"/>
</dbReference>
<dbReference type="InterPro" id="IPR006062">
    <property type="entry name" value="His_biosynth"/>
</dbReference>
<evidence type="ECO:0000256" key="3">
    <source>
        <dbReference type="ARBA" id="ARBA00005133"/>
    </source>
</evidence>